<dbReference type="Proteomes" id="UP000222542">
    <property type="component" value="Unassembled WGS sequence"/>
</dbReference>
<dbReference type="PANTHER" id="PTHR33832:SF21">
    <property type="entry name" value="PROTEINASE INHIBITOR TYPE-2 CEVI57-LIKE"/>
    <property type="match status" value="1"/>
</dbReference>
<evidence type="ECO:0000256" key="2">
    <source>
        <dbReference type="ARBA" id="ARBA00022690"/>
    </source>
</evidence>
<evidence type="ECO:0000313" key="5">
    <source>
        <dbReference type="EMBL" id="PHT79171.1"/>
    </source>
</evidence>
<keyword evidence="4" id="KW-1015">Disulfide bond</keyword>
<dbReference type="OMA" id="ICPQICF"/>
<dbReference type="AlphaFoldDB" id="A0A2G2ZB86"/>
<dbReference type="EMBL" id="AYRZ02000006">
    <property type="protein sequence ID" value="PHT79171.1"/>
    <property type="molecule type" value="Genomic_DNA"/>
</dbReference>
<comment type="caution">
    <text evidence="5">The sequence shown here is derived from an EMBL/GenBank/DDBJ whole genome shotgun (WGS) entry which is preliminary data.</text>
</comment>
<keyword evidence="6" id="KW-1185">Reference proteome</keyword>
<evidence type="ECO:0000256" key="3">
    <source>
        <dbReference type="ARBA" id="ARBA00022900"/>
    </source>
</evidence>
<name>A0A2G2ZB86_CAPAN</name>
<evidence type="ECO:0000256" key="1">
    <source>
        <dbReference type="ARBA" id="ARBA00007766"/>
    </source>
</evidence>
<evidence type="ECO:0008006" key="7">
    <source>
        <dbReference type="Google" id="ProtNLM"/>
    </source>
</evidence>
<accession>A0A2G2ZB86</accession>
<dbReference type="SUPFAM" id="SSF100897">
    <property type="entry name" value="Plant proteinase inhibitors"/>
    <property type="match status" value="1"/>
</dbReference>
<reference evidence="5 6" key="1">
    <citation type="journal article" date="2014" name="Nat. Genet.">
        <title>Genome sequence of the hot pepper provides insights into the evolution of pungency in Capsicum species.</title>
        <authorList>
            <person name="Kim S."/>
            <person name="Park M."/>
            <person name="Yeom S.I."/>
            <person name="Kim Y.M."/>
            <person name="Lee J.M."/>
            <person name="Lee H.A."/>
            <person name="Seo E."/>
            <person name="Choi J."/>
            <person name="Cheong K."/>
            <person name="Kim K.T."/>
            <person name="Jung K."/>
            <person name="Lee G.W."/>
            <person name="Oh S.K."/>
            <person name="Bae C."/>
            <person name="Kim S.B."/>
            <person name="Lee H.Y."/>
            <person name="Kim S.Y."/>
            <person name="Kim M.S."/>
            <person name="Kang B.C."/>
            <person name="Jo Y.D."/>
            <person name="Yang H.B."/>
            <person name="Jeong H.J."/>
            <person name="Kang W.H."/>
            <person name="Kwon J.K."/>
            <person name="Shin C."/>
            <person name="Lim J.Y."/>
            <person name="Park J.H."/>
            <person name="Huh J.H."/>
            <person name="Kim J.S."/>
            <person name="Kim B.D."/>
            <person name="Cohen O."/>
            <person name="Paran I."/>
            <person name="Suh M.C."/>
            <person name="Lee S.B."/>
            <person name="Kim Y.K."/>
            <person name="Shin Y."/>
            <person name="Noh S.J."/>
            <person name="Park J."/>
            <person name="Seo Y.S."/>
            <person name="Kwon S.Y."/>
            <person name="Kim H.A."/>
            <person name="Park J.M."/>
            <person name="Kim H.J."/>
            <person name="Choi S.B."/>
            <person name="Bosland P.W."/>
            <person name="Reeves G."/>
            <person name="Jo S.H."/>
            <person name="Lee B.W."/>
            <person name="Cho H.T."/>
            <person name="Choi H.S."/>
            <person name="Lee M.S."/>
            <person name="Yu Y."/>
            <person name="Do Choi Y."/>
            <person name="Park B.S."/>
            <person name="van Deynze A."/>
            <person name="Ashrafi H."/>
            <person name="Hill T."/>
            <person name="Kim W.T."/>
            <person name="Pai H.S."/>
            <person name="Ahn H.K."/>
            <person name="Yeam I."/>
            <person name="Giovannoni J.J."/>
            <person name="Rose J.K."/>
            <person name="Sorensen I."/>
            <person name="Lee S.J."/>
            <person name="Kim R.W."/>
            <person name="Choi I.Y."/>
            <person name="Choi B.S."/>
            <person name="Lim J.S."/>
            <person name="Lee Y.H."/>
            <person name="Choi D."/>
        </authorList>
    </citation>
    <scope>NUCLEOTIDE SEQUENCE [LARGE SCALE GENOMIC DNA]</scope>
    <source>
        <strain evidence="6">cv. CM334</strain>
    </source>
</reference>
<gene>
    <name evidence="5" type="ORF">T459_17223</name>
</gene>
<evidence type="ECO:0000313" key="6">
    <source>
        <dbReference type="Proteomes" id="UP000222542"/>
    </source>
</evidence>
<dbReference type="GO" id="GO:0004867">
    <property type="term" value="F:serine-type endopeptidase inhibitor activity"/>
    <property type="evidence" value="ECO:0007669"/>
    <property type="project" value="UniProtKB-KW"/>
</dbReference>
<proteinExistence type="inferred from homology"/>
<keyword evidence="3" id="KW-0722">Serine protease inhibitor</keyword>
<dbReference type="InterPro" id="IPR003465">
    <property type="entry name" value="Prot_inh_I20"/>
</dbReference>
<dbReference type="Pfam" id="PF02428">
    <property type="entry name" value="Prot_inhib_II"/>
    <property type="match status" value="1"/>
</dbReference>
<comment type="similarity">
    <text evidence="1">Belongs to the protease inhibitor I20 (potato type II proteinase inhibitor) family.</text>
</comment>
<dbReference type="PANTHER" id="PTHR33832">
    <property type="entry name" value="SERINE-TYPE ENDOPEPTIDASE INHIBITOR"/>
    <property type="match status" value="1"/>
</dbReference>
<dbReference type="Gramene" id="PHT79171">
    <property type="protein sequence ID" value="PHT79171"/>
    <property type="gene ID" value="T459_17223"/>
</dbReference>
<evidence type="ECO:0000256" key="4">
    <source>
        <dbReference type="ARBA" id="ARBA00023157"/>
    </source>
</evidence>
<dbReference type="InterPro" id="IPR051391">
    <property type="entry name" value="Protease_inhibitor_I20"/>
</dbReference>
<dbReference type="Gene3D" id="3.30.60.30">
    <property type="match status" value="1"/>
</dbReference>
<sequence>MERVEGKICPQICFDAAAYMMCPSSGTQKLAPTCNCCLAPQGCSLYYADRTLICTST</sequence>
<organism evidence="5 6">
    <name type="scientific">Capsicum annuum</name>
    <name type="common">Capsicum pepper</name>
    <dbReference type="NCBI Taxonomy" id="4072"/>
    <lineage>
        <taxon>Eukaryota</taxon>
        <taxon>Viridiplantae</taxon>
        <taxon>Streptophyta</taxon>
        <taxon>Embryophyta</taxon>
        <taxon>Tracheophyta</taxon>
        <taxon>Spermatophyta</taxon>
        <taxon>Magnoliopsida</taxon>
        <taxon>eudicotyledons</taxon>
        <taxon>Gunneridae</taxon>
        <taxon>Pentapetalae</taxon>
        <taxon>asterids</taxon>
        <taxon>lamiids</taxon>
        <taxon>Solanales</taxon>
        <taxon>Solanaceae</taxon>
        <taxon>Solanoideae</taxon>
        <taxon>Capsiceae</taxon>
        <taxon>Capsicum</taxon>
    </lineage>
</organism>
<reference evidence="5 6" key="2">
    <citation type="journal article" date="2017" name="Genome Biol.">
        <title>New reference genome sequences of hot pepper reveal the massive evolution of plant disease-resistance genes by retroduplication.</title>
        <authorList>
            <person name="Kim S."/>
            <person name="Park J."/>
            <person name="Yeom S.I."/>
            <person name="Kim Y.M."/>
            <person name="Seo E."/>
            <person name="Kim K.T."/>
            <person name="Kim M.S."/>
            <person name="Lee J.M."/>
            <person name="Cheong K."/>
            <person name="Shin H.S."/>
            <person name="Kim S.B."/>
            <person name="Han K."/>
            <person name="Lee J."/>
            <person name="Park M."/>
            <person name="Lee H.A."/>
            <person name="Lee H.Y."/>
            <person name="Lee Y."/>
            <person name="Oh S."/>
            <person name="Lee J.H."/>
            <person name="Choi E."/>
            <person name="Choi E."/>
            <person name="Lee S.E."/>
            <person name="Jeon J."/>
            <person name="Kim H."/>
            <person name="Choi G."/>
            <person name="Song H."/>
            <person name="Lee J."/>
            <person name="Lee S.C."/>
            <person name="Kwon J.K."/>
            <person name="Lee H.Y."/>
            <person name="Koo N."/>
            <person name="Hong Y."/>
            <person name="Kim R.W."/>
            <person name="Kang W.H."/>
            <person name="Huh J.H."/>
            <person name="Kang B.C."/>
            <person name="Yang T.J."/>
            <person name="Lee Y.H."/>
            <person name="Bennetzen J.L."/>
            <person name="Choi D."/>
        </authorList>
    </citation>
    <scope>NUCLEOTIDE SEQUENCE [LARGE SCALE GENOMIC DNA]</scope>
    <source>
        <strain evidence="6">cv. CM334</strain>
    </source>
</reference>
<protein>
    <recommendedName>
        <fullName evidence="7">Proteinase inhibitor PSI-1.2</fullName>
    </recommendedName>
</protein>
<keyword evidence="2" id="KW-0646">Protease inhibitor</keyword>